<dbReference type="RefSeq" id="WP_346076020.1">
    <property type="nucleotide sequence ID" value="NZ_BAAARB010000008.1"/>
</dbReference>
<evidence type="ECO:0000313" key="1">
    <source>
        <dbReference type="EMBL" id="GAA2378574.1"/>
    </source>
</evidence>
<dbReference type="EMBL" id="BAAARB010000008">
    <property type="protein sequence ID" value="GAA2378574.1"/>
    <property type="molecule type" value="Genomic_DNA"/>
</dbReference>
<name>A0ABP5UH29_9ACTN</name>
<evidence type="ECO:0000313" key="2">
    <source>
        <dbReference type="Proteomes" id="UP001501170"/>
    </source>
</evidence>
<organism evidence="1 2">
    <name type="scientific">Gordonia cholesterolivorans</name>
    <dbReference type="NCBI Taxonomy" id="559625"/>
    <lineage>
        <taxon>Bacteria</taxon>
        <taxon>Bacillati</taxon>
        <taxon>Actinomycetota</taxon>
        <taxon>Actinomycetes</taxon>
        <taxon>Mycobacteriales</taxon>
        <taxon>Gordoniaceae</taxon>
        <taxon>Gordonia</taxon>
    </lineage>
</organism>
<dbReference type="Proteomes" id="UP001501170">
    <property type="component" value="Unassembled WGS sequence"/>
</dbReference>
<reference evidence="2" key="1">
    <citation type="journal article" date="2019" name="Int. J. Syst. Evol. Microbiol.">
        <title>The Global Catalogue of Microorganisms (GCM) 10K type strain sequencing project: providing services to taxonomists for standard genome sequencing and annotation.</title>
        <authorList>
            <consortium name="The Broad Institute Genomics Platform"/>
            <consortium name="The Broad Institute Genome Sequencing Center for Infectious Disease"/>
            <person name="Wu L."/>
            <person name="Ma J."/>
        </authorList>
    </citation>
    <scope>NUCLEOTIDE SEQUENCE [LARGE SCALE GENOMIC DNA]</scope>
    <source>
        <strain evidence="2">JCM 16227</strain>
    </source>
</reference>
<comment type="caution">
    <text evidence="1">The sequence shown here is derived from an EMBL/GenBank/DDBJ whole genome shotgun (WGS) entry which is preliminary data.</text>
</comment>
<accession>A0ABP5UH29</accession>
<keyword evidence="2" id="KW-1185">Reference proteome</keyword>
<proteinExistence type="predicted"/>
<protein>
    <submittedName>
        <fullName evidence="1">Uncharacterized protein</fullName>
    </submittedName>
</protein>
<sequence length="118" mass="12748">MTVEKPGDQVDPEVQKLAQALMFVLMTGGSAPYPIPAFEVTRMAQLAFECGVRQTEQKADSIELPGWILQGMREQSVESVPELSVVGEQETDLVCAAPPVPDEIPEHLIGAVVSEVQS</sequence>
<gene>
    <name evidence="1" type="ORF">GCM10009855_18090</name>
</gene>